<reference evidence="2" key="1">
    <citation type="submission" date="2022-06" db="EMBL/GenBank/DDBJ databases">
        <title>Genome Sequence of Candolleomyces eurysporus.</title>
        <authorList>
            <person name="Buettner E."/>
        </authorList>
    </citation>
    <scope>NUCLEOTIDE SEQUENCE</scope>
    <source>
        <strain evidence="2">VTCC 930004</strain>
    </source>
</reference>
<comment type="caution">
    <text evidence="2">The sequence shown here is derived from an EMBL/GenBank/DDBJ whole genome shotgun (WGS) entry which is preliminary data.</text>
</comment>
<sequence>MSTDSPNETTHGATPRVGDVLWGGTVFFKLIDRTSGAHQVEETIFEVPRYRFTEYSEVFADMFHMPQGAGDAEDIEGRRRDRPIVLEGYKAADFAAIVKVLYPAPKDMIAGSYNLTKDEWVGVLDLSTRWQMKMTREHAIVKLSDLSLSPFEKVTLARAHKVVKWLKEGLNEIVTQEEALKPDELKAHVGLETAFRLMWIQIQSLKRPQVALNPRITLGSLGCYNGHAVFTGPRNCKYCSREISIGDPEAMYMDPSPTVTYKHGDAGIELGMNLANLRCKNCSYTPIYCKSYSCPSCGSSTPYASFWIISSPAQNTNADTVSVEEVFKEEIASYECWSQ</sequence>
<dbReference type="PROSITE" id="PS50835">
    <property type="entry name" value="IG_LIKE"/>
    <property type="match status" value="1"/>
</dbReference>
<accession>A0A9W8MA35</accession>
<dbReference type="EMBL" id="JANBPK010001221">
    <property type="protein sequence ID" value="KAJ2924440.1"/>
    <property type="molecule type" value="Genomic_DNA"/>
</dbReference>
<proteinExistence type="predicted"/>
<keyword evidence="3" id="KW-1185">Reference proteome</keyword>
<evidence type="ECO:0000313" key="2">
    <source>
        <dbReference type="EMBL" id="KAJ2924440.1"/>
    </source>
</evidence>
<dbReference type="InterPro" id="IPR011333">
    <property type="entry name" value="SKP1/BTB/POZ_sf"/>
</dbReference>
<dbReference type="InterPro" id="IPR007110">
    <property type="entry name" value="Ig-like_dom"/>
</dbReference>
<feature type="domain" description="Ig-like" evidence="1">
    <location>
        <begin position="257"/>
        <end position="339"/>
    </location>
</feature>
<dbReference type="AlphaFoldDB" id="A0A9W8MA35"/>
<dbReference type="OrthoDB" id="2593747at2759"/>
<evidence type="ECO:0000259" key="1">
    <source>
        <dbReference type="PROSITE" id="PS50835"/>
    </source>
</evidence>
<dbReference type="Proteomes" id="UP001140091">
    <property type="component" value="Unassembled WGS sequence"/>
</dbReference>
<dbReference type="Gene3D" id="3.30.710.10">
    <property type="entry name" value="Potassium Channel Kv1.1, Chain A"/>
    <property type="match status" value="1"/>
</dbReference>
<organism evidence="2 3">
    <name type="scientific">Candolleomyces eurysporus</name>
    <dbReference type="NCBI Taxonomy" id="2828524"/>
    <lineage>
        <taxon>Eukaryota</taxon>
        <taxon>Fungi</taxon>
        <taxon>Dikarya</taxon>
        <taxon>Basidiomycota</taxon>
        <taxon>Agaricomycotina</taxon>
        <taxon>Agaricomycetes</taxon>
        <taxon>Agaricomycetidae</taxon>
        <taxon>Agaricales</taxon>
        <taxon>Agaricineae</taxon>
        <taxon>Psathyrellaceae</taxon>
        <taxon>Candolleomyces</taxon>
    </lineage>
</organism>
<protein>
    <recommendedName>
        <fullName evidence="1">Ig-like domain-containing protein</fullName>
    </recommendedName>
</protein>
<feature type="non-terminal residue" evidence="2">
    <location>
        <position position="339"/>
    </location>
</feature>
<gene>
    <name evidence="2" type="ORF">H1R20_g12646</name>
</gene>
<name>A0A9W8MA35_9AGAR</name>
<evidence type="ECO:0000313" key="3">
    <source>
        <dbReference type="Proteomes" id="UP001140091"/>
    </source>
</evidence>